<proteinExistence type="predicted"/>
<keyword evidence="2" id="KW-1185">Reference proteome</keyword>
<dbReference type="Proteomes" id="UP001201980">
    <property type="component" value="Unassembled WGS sequence"/>
</dbReference>
<gene>
    <name evidence="1" type="ORF">MKZ38_002380</name>
</gene>
<dbReference type="EMBL" id="JAKWBI020000016">
    <property type="protein sequence ID" value="KAJ2906301.1"/>
    <property type="molecule type" value="Genomic_DNA"/>
</dbReference>
<comment type="caution">
    <text evidence="1">The sequence shown here is derived from an EMBL/GenBank/DDBJ whole genome shotgun (WGS) entry which is preliminary data.</text>
</comment>
<protein>
    <submittedName>
        <fullName evidence="1">Polyketide synthase</fullName>
    </submittedName>
</protein>
<accession>A0AAD5RX79</accession>
<dbReference type="AlphaFoldDB" id="A0AAD5RX79"/>
<sequence length="179" mass="19552">MRTNPRNYSERPQAGPNRVFWDDYVTLKAVNVESNMELARLALPGRVTVHVLSSGCVQGYGEVGEYNRPPLVGIAGAMDNRRPDFKALGGWDDIAPATDVVDGVVGALFGASGKSQNEGRQRGGVNGVRYIGQQRVDFAGFRRRLRGMRHSGVEYYGGTGVDWGGEEEVILVVYCLPSF</sequence>
<name>A0AAD5RX79_9PEZI</name>
<evidence type="ECO:0000313" key="2">
    <source>
        <dbReference type="Proteomes" id="UP001201980"/>
    </source>
</evidence>
<reference evidence="1" key="1">
    <citation type="submission" date="2022-07" db="EMBL/GenBank/DDBJ databases">
        <title>Draft genome sequence of Zalerion maritima ATCC 34329, a (micro)plastics degrading marine fungus.</title>
        <authorList>
            <person name="Paco A."/>
            <person name="Goncalves M.F.M."/>
            <person name="Rocha-Santos T.A.P."/>
            <person name="Alves A."/>
        </authorList>
    </citation>
    <scope>NUCLEOTIDE SEQUENCE</scope>
    <source>
        <strain evidence="1">ATCC 34329</strain>
    </source>
</reference>
<organism evidence="1 2">
    <name type="scientific">Zalerion maritima</name>
    <dbReference type="NCBI Taxonomy" id="339359"/>
    <lineage>
        <taxon>Eukaryota</taxon>
        <taxon>Fungi</taxon>
        <taxon>Dikarya</taxon>
        <taxon>Ascomycota</taxon>
        <taxon>Pezizomycotina</taxon>
        <taxon>Sordariomycetes</taxon>
        <taxon>Lulworthiomycetidae</taxon>
        <taxon>Lulworthiales</taxon>
        <taxon>Lulworthiaceae</taxon>
        <taxon>Zalerion</taxon>
    </lineage>
</organism>
<evidence type="ECO:0000313" key="1">
    <source>
        <dbReference type="EMBL" id="KAJ2906301.1"/>
    </source>
</evidence>